<protein>
    <submittedName>
        <fullName evidence="3">Uncharacterized protein</fullName>
    </submittedName>
</protein>
<keyword evidence="2" id="KW-1185">Reference proteome</keyword>
<feature type="compositionally biased region" description="Basic residues" evidence="1">
    <location>
        <begin position="100"/>
        <end position="114"/>
    </location>
</feature>
<dbReference type="Proteomes" id="UP000887565">
    <property type="component" value="Unplaced"/>
</dbReference>
<evidence type="ECO:0000256" key="1">
    <source>
        <dbReference type="SAM" id="MobiDB-lite"/>
    </source>
</evidence>
<evidence type="ECO:0000313" key="3">
    <source>
        <dbReference type="WBParaSite" id="nRc.2.0.1.t20967-RA"/>
    </source>
</evidence>
<feature type="region of interest" description="Disordered" evidence="1">
    <location>
        <begin position="69"/>
        <end position="129"/>
    </location>
</feature>
<sequence>MMSKKKLEQQTNEPSSTTIMDWIVWIVLQTDVAAGHATKLYILAQLDLSTALLLGLPKGNFGYKPYPLLGESSRAKQPRQPPIKNGHGMTPHTTPGPKRVTGRRAKKTTRKNPRRPPINDQAKTTRSFQFSTTRMPAMTRSNDKTQQWNINTNGMHRNLLRAS</sequence>
<dbReference type="WBParaSite" id="nRc.2.0.1.t20967-RA">
    <property type="protein sequence ID" value="nRc.2.0.1.t20967-RA"/>
    <property type="gene ID" value="nRc.2.0.1.g20967"/>
</dbReference>
<dbReference type="AlphaFoldDB" id="A0A915J3C6"/>
<accession>A0A915J3C6</accession>
<reference evidence="3" key="1">
    <citation type="submission" date="2022-11" db="UniProtKB">
        <authorList>
            <consortium name="WormBaseParasite"/>
        </authorList>
    </citation>
    <scope>IDENTIFICATION</scope>
</reference>
<organism evidence="2 3">
    <name type="scientific">Romanomermis culicivorax</name>
    <name type="common">Nematode worm</name>
    <dbReference type="NCBI Taxonomy" id="13658"/>
    <lineage>
        <taxon>Eukaryota</taxon>
        <taxon>Metazoa</taxon>
        <taxon>Ecdysozoa</taxon>
        <taxon>Nematoda</taxon>
        <taxon>Enoplea</taxon>
        <taxon>Dorylaimia</taxon>
        <taxon>Mermithida</taxon>
        <taxon>Mermithoidea</taxon>
        <taxon>Mermithidae</taxon>
        <taxon>Romanomermis</taxon>
    </lineage>
</organism>
<name>A0A915J3C6_ROMCU</name>
<evidence type="ECO:0000313" key="2">
    <source>
        <dbReference type="Proteomes" id="UP000887565"/>
    </source>
</evidence>
<proteinExistence type="predicted"/>